<dbReference type="Proteomes" id="UP000011592">
    <property type="component" value="Unassembled WGS sequence"/>
</dbReference>
<accession>L9ZBY1</accession>
<sequence>MGIETGRREPPKPIPSRGGRGNAIPQSPVSRQQCRAIPLRTTKPLETIDGQFVIVRSHGENDVHE</sequence>
<feature type="region of interest" description="Disordered" evidence="1">
    <location>
        <begin position="1"/>
        <end position="34"/>
    </location>
</feature>
<feature type="compositionally biased region" description="Basic and acidic residues" evidence="1">
    <location>
        <begin position="1"/>
        <end position="11"/>
    </location>
</feature>
<evidence type="ECO:0000313" key="2">
    <source>
        <dbReference type="EMBL" id="ELY83914.1"/>
    </source>
</evidence>
<evidence type="ECO:0000313" key="3">
    <source>
        <dbReference type="Proteomes" id="UP000011592"/>
    </source>
</evidence>
<dbReference type="AlphaFoldDB" id="L9ZBY1"/>
<feature type="compositionally biased region" description="Polar residues" evidence="1">
    <location>
        <begin position="24"/>
        <end position="33"/>
    </location>
</feature>
<evidence type="ECO:0000256" key="1">
    <source>
        <dbReference type="SAM" id="MobiDB-lite"/>
    </source>
</evidence>
<reference evidence="2 3" key="1">
    <citation type="journal article" date="2014" name="PLoS Genet.">
        <title>Phylogenetically driven sequencing of extremely halophilic archaea reveals strategies for static and dynamic osmo-response.</title>
        <authorList>
            <person name="Becker E.A."/>
            <person name="Seitzer P.M."/>
            <person name="Tritt A."/>
            <person name="Larsen D."/>
            <person name="Krusor M."/>
            <person name="Yao A.I."/>
            <person name="Wu D."/>
            <person name="Madern D."/>
            <person name="Eisen J.A."/>
            <person name="Darling A.E."/>
            <person name="Facciotti M.T."/>
        </authorList>
    </citation>
    <scope>NUCLEOTIDE SEQUENCE [LARGE SCALE GENOMIC DNA]</scope>
    <source>
        <strain evidence="2 3">JCM 14663</strain>
    </source>
</reference>
<protein>
    <submittedName>
        <fullName evidence="2">Uncharacterized protein</fullName>
    </submittedName>
</protein>
<dbReference type="EMBL" id="AOIJ01000030">
    <property type="protein sequence ID" value="ELY83914.1"/>
    <property type="molecule type" value="Genomic_DNA"/>
</dbReference>
<proteinExistence type="predicted"/>
<name>L9ZBY1_9EURY</name>
<comment type="caution">
    <text evidence="2">The sequence shown here is derived from an EMBL/GenBank/DDBJ whole genome shotgun (WGS) entry which is preliminary data.</text>
</comment>
<keyword evidence="3" id="KW-1185">Reference proteome</keyword>
<organism evidence="2 3">
    <name type="scientific">Natrinema gari JCM 14663</name>
    <dbReference type="NCBI Taxonomy" id="1230459"/>
    <lineage>
        <taxon>Archaea</taxon>
        <taxon>Methanobacteriati</taxon>
        <taxon>Methanobacteriota</taxon>
        <taxon>Stenosarchaea group</taxon>
        <taxon>Halobacteria</taxon>
        <taxon>Halobacteriales</taxon>
        <taxon>Natrialbaceae</taxon>
        <taxon>Natrinema</taxon>
    </lineage>
</organism>
<gene>
    <name evidence="2" type="ORF">C486_01764</name>
</gene>